<evidence type="ECO:0000256" key="4">
    <source>
        <dbReference type="ARBA" id="ARBA00022821"/>
    </source>
</evidence>
<dbReference type="GO" id="GO:0031640">
    <property type="term" value="P:killing of cells of another organism"/>
    <property type="evidence" value="ECO:0007669"/>
    <property type="project" value="UniProtKB-KW"/>
</dbReference>
<organism evidence="7 8">
    <name type="scientific">Saponaria officinalis</name>
    <name type="common">Common soapwort</name>
    <name type="synonym">Lychnis saponaria</name>
    <dbReference type="NCBI Taxonomy" id="3572"/>
    <lineage>
        <taxon>Eukaryota</taxon>
        <taxon>Viridiplantae</taxon>
        <taxon>Streptophyta</taxon>
        <taxon>Embryophyta</taxon>
        <taxon>Tracheophyta</taxon>
        <taxon>Spermatophyta</taxon>
        <taxon>Magnoliopsida</taxon>
        <taxon>eudicotyledons</taxon>
        <taxon>Gunneridae</taxon>
        <taxon>Pentapetalae</taxon>
        <taxon>Caryophyllales</taxon>
        <taxon>Caryophyllaceae</taxon>
        <taxon>Caryophylleae</taxon>
        <taxon>Saponaria</taxon>
    </lineage>
</organism>
<reference evidence="7" key="1">
    <citation type="submission" date="2024-03" db="EMBL/GenBank/DDBJ databases">
        <title>WGS assembly of Saponaria officinalis var. Norfolk2.</title>
        <authorList>
            <person name="Jenkins J."/>
            <person name="Shu S."/>
            <person name="Grimwood J."/>
            <person name="Barry K."/>
            <person name="Goodstein D."/>
            <person name="Schmutz J."/>
            <person name="Leebens-Mack J."/>
            <person name="Osbourn A."/>
        </authorList>
    </citation>
    <scope>NUCLEOTIDE SEQUENCE [LARGE SCALE GENOMIC DNA]</scope>
    <source>
        <strain evidence="7">JIC</strain>
    </source>
</reference>
<evidence type="ECO:0000256" key="6">
    <source>
        <dbReference type="SAM" id="SignalP"/>
    </source>
</evidence>
<dbReference type="EMBL" id="JBDFQZ010000013">
    <property type="protein sequence ID" value="KAK9670074.1"/>
    <property type="molecule type" value="Genomic_DNA"/>
</dbReference>
<evidence type="ECO:0000256" key="3">
    <source>
        <dbReference type="ARBA" id="ARBA00022577"/>
    </source>
</evidence>
<evidence type="ECO:0000313" key="8">
    <source>
        <dbReference type="Proteomes" id="UP001443914"/>
    </source>
</evidence>
<dbReference type="Proteomes" id="UP001443914">
    <property type="component" value="Unassembled WGS sequence"/>
</dbReference>
<dbReference type="Pfam" id="PF25052">
    <property type="entry name" value="AtDEF-like"/>
    <property type="match status" value="1"/>
</dbReference>
<keyword evidence="2" id="KW-0929">Antimicrobial</keyword>
<dbReference type="InterPro" id="IPR010851">
    <property type="entry name" value="DEFL"/>
</dbReference>
<comment type="similarity">
    <text evidence="1">Belongs to the DEFL family.</text>
</comment>
<keyword evidence="4" id="KW-0611">Plant defense</keyword>
<feature type="signal peptide" evidence="6">
    <location>
        <begin position="1"/>
        <end position="24"/>
    </location>
</feature>
<name>A0AAW1H4C1_SAPOF</name>
<accession>A0AAW1H4C1</accession>
<evidence type="ECO:0000256" key="1">
    <source>
        <dbReference type="ARBA" id="ARBA00006722"/>
    </source>
</evidence>
<evidence type="ECO:0000256" key="5">
    <source>
        <dbReference type="ARBA" id="ARBA00023157"/>
    </source>
</evidence>
<keyword evidence="8" id="KW-1185">Reference proteome</keyword>
<sequence length="80" mass="8952">MASQRLVFVTLLLVSLVLVHQSTGRVQVEDKIKVEGDHPTCKATMPCKTQEECAVSCREFGFSGDAFYCEEKVCRCCNTF</sequence>
<dbReference type="AlphaFoldDB" id="A0AAW1H4C1"/>
<keyword evidence="6" id="KW-0732">Signal</keyword>
<gene>
    <name evidence="7" type="ORF">RND81_13G175200</name>
</gene>
<evidence type="ECO:0000313" key="7">
    <source>
        <dbReference type="EMBL" id="KAK9670074.1"/>
    </source>
</evidence>
<keyword evidence="5" id="KW-1015">Disulfide bond</keyword>
<feature type="chain" id="PRO_5043373856" evidence="6">
    <location>
        <begin position="25"/>
        <end position="80"/>
    </location>
</feature>
<evidence type="ECO:0000256" key="2">
    <source>
        <dbReference type="ARBA" id="ARBA00022529"/>
    </source>
</evidence>
<dbReference type="GO" id="GO:0050832">
    <property type="term" value="P:defense response to fungus"/>
    <property type="evidence" value="ECO:0007669"/>
    <property type="project" value="UniProtKB-KW"/>
</dbReference>
<comment type="caution">
    <text evidence="7">The sequence shown here is derived from an EMBL/GenBank/DDBJ whole genome shotgun (WGS) entry which is preliminary data.</text>
</comment>
<protein>
    <submittedName>
        <fullName evidence="7">Uncharacterized protein</fullName>
    </submittedName>
</protein>
<keyword evidence="3" id="KW-0295">Fungicide</keyword>
<proteinExistence type="inferred from homology"/>